<proteinExistence type="predicted"/>
<evidence type="ECO:0008006" key="4">
    <source>
        <dbReference type="Google" id="ProtNLM"/>
    </source>
</evidence>
<feature type="compositionally biased region" description="Basic and acidic residues" evidence="1">
    <location>
        <begin position="138"/>
        <end position="151"/>
    </location>
</feature>
<keyword evidence="3" id="KW-1185">Reference proteome</keyword>
<dbReference type="EMBL" id="BQNB010015487">
    <property type="protein sequence ID" value="GJT40587.1"/>
    <property type="molecule type" value="Genomic_DNA"/>
</dbReference>
<evidence type="ECO:0000256" key="1">
    <source>
        <dbReference type="SAM" id="MobiDB-lite"/>
    </source>
</evidence>
<feature type="region of interest" description="Disordered" evidence="1">
    <location>
        <begin position="130"/>
        <end position="151"/>
    </location>
</feature>
<accession>A0ABQ5DNE4</accession>
<reference evidence="2" key="2">
    <citation type="submission" date="2022-01" db="EMBL/GenBank/DDBJ databases">
        <authorList>
            <person name="Yamashiro T."/>
            <person name="Shiraishi A."/>
            <person name="Satake H."/>
            <person name="Nakayama K."/>
        </authorList>
    </citation>
    <scope>NUCLEOTIDE SEQUENCE</scope>
</reference>
<protein>
    <recommendedName>
        <fullName evidence="4">Aminoacyl-tRNA synthetase, class 1a, anticodon-binding</fullName>
    </recommendedName>
</protein>
<reference evidence="2" key="1">
    <citation type="journal article" date="2022" name="Int. J. Mol. Sci.">
        <title>Draft Genome of Tanacetum Coccineum: Genomic Comparison of Closely Related Tanacetum-Family Plants.</title>
        <authorList>
            <person name="Yamashiro T."/>
            <person name="Shiraishi A."/>
            <person name="Nakayama K."/>
            <person name="Satake H."/>
        </authorList>
    </citation>
    <scope>NUCLEOTIDE SEQUENCE</scope>
</reference>
<evidence type="ECO:0000313" key="2">
    <source>
        <dbReference type="EMBL" id="GJT40587.1"/>
    </source>
</evidence>
<organism evidence="2 3">
    <name type="scientific">Tanacetum coccineum</name>
    <dbReference type="NCBI Taxonomy" id="301880"/>
    <lineage>
        <taxon>Eukaryota</taxon>
        <taxon>Viridiplantae</taxon>
        <taxon>Streptophyta</taxon>
        <taxon>Embryophyta</taxon>
        <taxon>Tracheophyta</taxon>
        <taxon>Spermatophyta</taxon>
        <taxon>Magnoliopsida</taxon>
        <taxon>eudicotyledons</taxon>
        <taxon>Gunneridae</taxon>
        <taxon>Pentapetalae</taxon>
        <taxon>asterids</taxon>
        <taxon>campanulids</taxon>
        <taxon>Asterales</taxon>
        <taxon>Asteraceae</taxon>
        <taxon>Asteroideae</taxon>
        <taxon>Anthemideae</taxon>
        <taxon>Anthemidinae</taxon>
        <taxon>Tanacetum</taxon>
    </lineage>
</organism>
<gene>
    <name evidence="2" type="ORF">Tco_0940452</name>
</gene>
<dbReference type="Proteomes" id="UP001151760">
    <property type="component" value="Unassembled WGS sequence"/>
</dbReference>
<evidence type="ECO:0000313" key="3">
    <source>
        <dbReference type="Proteomes" id="UP001151760"/>
    </source>
</evidence>
<comment type="caution">
    <text evidence="2">The sequence shown here is derived from an EMBL/GenBank/DDBJ whole genome shotgun (WGS) entry which is preliminary data.</text>
</comment>
<name>A0ABQ5DNE4_9ASTR</name>
<feature type="region of interest" description="Disordered" evidence="1">
    <location>
        <begin position="12"/>
        <end position="32"/>
    </location>
</feature>
<sequence length="346" mass="39392">MNTWRILSTTLLPGSNQVPPVGPTQESDKKEEEELGLWHLQQMARLLGGLLQDAHVDVFPGAKYPSSDNSLHGSSPSLLNVRTFRADWRRQGLTSDLLGPDVNEDNFAERMVALIAERRRAFATQRSTIPKHRRALKKRGEDLEHDVSKKPKPTEVPMGQYLWHGRKFLEPGKKSSYCIGLGAEERTFIRVLSDDDSDDDDDPVIFWEILHLVDRQDLLKLYGMVVKYYEDHPLAGAGMMLWGDLQVLFESHEGGHGSLVWSDQQQWHIRSWRLFLFSNVHVLETISGKVVYMFADGSYPLSVQLMKKMLKHKLEIEIDGVGNDMTYAEKLIQFIKNQIAASIPSA</sequence>